<keyword evidence="4" id="KW-0689">Ribosomal protein</keyword>
<evidence type="ECO:0000256" key="1">
    <source>
        <dbReference type="ARBA" id="ARBA00004173"/>
    </source>
</evidence>
<evidence type="ECO:0000313" key="10">
    <source>
        <dbReference type="Proteomes" id="UP000494165"/>
    </source>
</evidence>
<evidence type="ECO:0000256" key="4">
    <source>
        <dbReference type="ARBA" id="ARBA00022980"/>
    </source>
</evidence>
<comment type="similarity">
    <text evidence="2">Belongs to the mitochondrion-specific ribosomal protein mL52 family.</text>
</comment>
<dbReference type="PANTHER" id="PTHR34090">
    <property type="entry name" value="39S RIBOSOMAL PROTEIN L52, MITOCHONDRIAL"/>
    <property type="match status" value="1"/>
</dbReference>
<reference evidence="9 10" key="1">
    <citation type="submission" date="2020-04" db="EMBL/GenBank/DDBJ databases">
        <authorList>
            <person name="Alioto T."/>
            <person name="Alioto T."/>
            <person name="Gomez Garrido J."/>
        </authorList>
    </citation>
    <scope>NUCLEOTIDE SEQUENCE [LARGE SCALE GENOMIC DNA]</scope>
</reference>
<accession>A0A8S1D030</accession>
<keyword evidence="10" id="KW-1185">Reference proteome</keyword>
<evidence type="ECO:0000256" key="7">
    <source>
        <dbReference type="ARBA" id="ARBA00035181"/>
    </source>
</evidence>
<dbReference type="InterPro" id="IPR034596">
    <property type="entry name" value="Ribosomal_mL52"/>
</dbReference>
<dbReference type="GO" id="GO:0005762">
    <property type="term" value="C:mitochondrial large ribosomal subunit"/>
    <property type="evidence" value="ECO:0007669"/>
    <property type="project" value="InterPro"/>
</dbReference>
<evidence type="ECO:0000256" key="8">
    <source>
        <dbReference type="ARBA" id="ARBA00035425"/>
    </source>
</evidence>
<sequence length="141" mass="15932">MCVKNQMQIAKLSTPIARLPFLRHISLNPFSTSSTMCDYKFRLRNKLPINPNAYGPLTDGPDFSYLDSNKPAPPGKGQLKRLLKNQQLAKTVLKLNAEIQFAIDAEKRLQLEAQQETQKILDAKLKPKGDALISQRSRKVK</sequence>
<protein>
    <recommendedName>
        <fullName evidence="7">Large ribosomal subunit protein mL52</fullName>
    </recommendedName>
    <alternativeName>
        <fullName evidence="8">39S ribosomal protein L52, mitochondrial</fullName>
    </alternativeName>
</protein>
<proteinExistence type="inferred from homology"/>
<evidence type="ECO:0000256" key="5">
    <source>
        <dbReference type="ARBA" id="ARBA00023128"/>
    </source>
</evidence>
<name>A0A8S1D030_9INSE</name>
<comment type="subcellular location">
    <subcellularLocation>
        <location evidence="1">Mitochondrion</location>
    </subcellularLocation>
</comment>
<dbReference type="OrthoDB" id="10249237at2759"/>
<keyword evidence="6" id="KW-0687">Ribonucleoprotein</keyword>
<dbReference type="GO" id="GO:0003735">
    <property type="term" value="F:structural constituent of ribosome"/>
    <property type="evidence" value="ECO:0007669"/>
    <property type="project" value="InterPro"/>
</dbReference>
<dbReference type="EMBL" id="CADEPI010000087">
    <property type="protein sequence ID" value="CAB3373562.1"/>
    <property type="molecule type" value="Genomic_DNA"/>
</dbReference>
<dbReference type="Pfam" id="PF18699">
    <property type="entry name" value="MRPL52"/>
    <property type="match status" value="1"/>
</dbReference>
<dbReference type="AlphaFoldDB" id="A0A8S1D030"/>
<evidence type="ECO:0000256" key="6">
    <source>
        <dbReference type="ARBA" id="ARBA00023274"/>
    </source>
</evidence>
<organism evidence="9 10">
    <name type="scientific">Cloeon dipterum</name>
    <dbReference type="NCBI Taxonomy" id="197152"/>
    <lineage>
        <taxon>Eukaryota</taxon>
        <taxon>Metazoa</taxon>
        <taxon>Ecdysozoa</taxon>
        <taxon>Arthropoda</taxon>
        <taxon>Hexapoda</taxon>
        <taxon>Insecta</taxon>
        <taxon>Pterygota</taxon>
        <taxon>Palaeoptera</taxon>
        <taxon>Ephemeroptera</taxon>
        <taxon>Pisciforma</taxon>
        <taxon>Baetidae</taxon>
        <taxon>Cloeon</taxon>
    </lineage>
</organism>
<evidence type="ECO:0000256" key="2">
    <source>
        <dbReference type="ARBA" id="ARBA00007232"/>
    </source>
</evidence>
<keyword evidence="3" id="KW-0809">Transit peptide</keyword>
<gene>
    <name evidence="9" type="ORF">CLODIP_2_CD15064</name>
</gene>
<comment type="caution">
    <text evidence="9">The sequence shown here is derived from an EMBL/GenBank/DDBJ whole genome shotgun (WGS) entry which is preliminary data.</text>
</comment>
<keyword evidence="5" id="KW-0496">Mitochondrion</keyword>
<dbReference type="PANTHER" id="PTHR34090:SF1">
    <property type="entry name" value="LARGE RIBOSOMAL SUBUNIT PROTEIN ML52"/>
    <property type="match status" value="1"/>
</dbReference>
<dbReference type="Proteomes" id="UP000494165">
    <property type="component" value="Unassembled WGS sequence"/>
</dbReference>
<evidence type="ECO:0000313" key="9">
    <source>
        <dbReference type="EMBL" id="CAB3373562.1"/>
    </source>
</evidence>
<dbReference type="GO" id="GO:0032543">
    <property type="term" value="P:mitochondrial translation"/>
    <property type="evidence" value="ECO:0007669"/>
    <property type="project" value="InterPro"/>
</dbReference>
<evidence type="ECO:0000256" key="3">
    <source>
        <dbReference type="ARBA" id="ARBA00022946"/>
    </source>
</evidence>